<protein>
    <submittedName>
        <fullName evidence="1">Uncharacterized protein</fullName>
    </submittedName>
</protein>
<dbReference type="EMBL" id="JANPWB010000013">
    <property type="protein sequence ID" value="KAJ1108596.1"/>
    <property type="molecule type" value="Genomic_DNA"/>
</dbReference>
<comment type="caution">
    <text evidence="1">The sequence shown here is derived from an EMBL/GenBank/DDBJ whole genome shotgun (WGS) entry which is preliminary data.</text>
</comment>
<dbReference type="AlphaFoldDB" id="A0AAV7MZ33"/>
<gene>
    <name evidence="1" type="ORF">NDU88_005972</name>
</gene>
<dbReference type="Proteomes" id="UP001066276">
    <property type="component" value="Chromosome 9"/>
</dbReference>
<proteinExistence type="predicted"/>
<sequence>MVYYAEEDEAYQEISEVPYENQMEERLVKALGNHMQDSINRMLLKALRPFIQPLVQYRQHKLIGGPSGDTLSRDFTANDLVFTQTACLGGSSLAEVLAHMAALVLRGHEYG</sequence>
<name>A0AAV7MZ33_PLEWA</name>
<keyword evidence="2" id="KW-1185">Reference proteome</keyword>
<reference evidence="1" key="1">
    <citation type="journal article" date="2022" name="bioRxiv">
        <title>Sequencing and chromosome-scale assembly of the giantPleurodeles waltlgenome.</title>
        <authorList>
            <person name="Brown T."/>
            <person name="Elewa A."/>
            <person name="Iarovenko S."/>
            <person name="Subramanian E."/>
            <person name="Araus A.J."/>
            <person name="Petzold A."/>
            <person name="Susuki M."/>
            <person name="Suzuki K.-i.T."/>
            <person name="Hayashi T."/>
            <person name="Toyoda A."/>
            <person name="Oliveira C."/>
            <person name="Osipova E."/>
            <person name="Leigh N.D."/>
            <person name="Simon A."/>
            <person name="Yun M.H."/>
        </authorList>
    </citation>
    <scope>NUCLEOTIDE SEQUENCE</scope>
    <source>
        <strain evidence="1">20211129_DDA</strain>
        <tissue evidence="1">Liver</tissue>
    </source>
</reference>
<evidence type="ECO:0000313" key="2">
    <source>
        <dbReference type="Proteomes" id="UP001066276"/>
    </source>
</evidence>
<accession>A0AAV7MZ33</accession>
<organism evidence="1 2">
    <name type="scientific">Pleurodeles waltl</name>
    <name type="common">Iberian ribbed newt</name>
    <dbReference type="NCBI Taxonomy" id="8319"/>
    <lineage>
        <taxon>Eukaryota</taxon>
        <taxon>Metazoa</taxon>
        <taxon>Chordata</taxon>
        <taxon>Craniata</taxon>
        <taxon>Vertebrata</taxon>
        <taxon>Euteleostomi</taxon>
        <taxon>Amphibia</taxon>
        <taxon>Batrachia</taxon>
        <taxon>Caudata</taxon>
        <taxon>Salamandroidea</taxon>
        <taxon>Salamandridae</taxon>
        <taxon>Pleurodelinae</taxon>
        <taxon>Pleurodeles</taxon>
    </lineage>
</organism>
<evidence type="ECO:0000313" key="1">
    <source>
        <dbReference type="EMBL" id="KAJ1108596.1"/>
    </source>
</evidence>